<dbReference type="AlphaFoldDB" id="A0A2G5TTQ8"/>
<dbReference type="PROSITE" id="PS00141">
    <property type="entry name" value="ASP_PROTEASE"/>
    <property type="match status" value="1"/>
</dbReference>
<dbReference type="PRINTS" id="PR00792">
    <property type="entry name" value="PEPSIN"/>
</dbReference>
<evidence type="ECO:0000256" key="12">
    <source>
        <dbReference type="SAM" id="SignalP"/>
    </source>
</evidence>
<dbReference type="CDD" id="cd05471">
    <property type="entry name" value="pepsin_like"/>
    <property type="match status" value="1"/>
</dbReference>
<dbReference type="GO" id="GO:0006508">
    <property type="term" value="P:proteolysis"/>
    <property type="evidence" value="ECO:0007669"/>
    <property type="project" value="UniProtKB-KW"/>
</dbReference>
<dbReference type="EMBL" id="PDUG01000005">
    <property type="protein sequence ID" value="PIC30481.1"/>
    <property type="molecule type" value="Genomic_DNA"/>
</dbReference>
<dbReference type="InterPro" id="IPR021109">
    <property type="entry name" value="Peptidase_aspartic_dom_sf"/>
</dbReference>
<evidence type="ECO:0000256" key="7">
    <source>
        <dbReference type="ARBA" id="ARBA00022801"/>
    </source>
</evidence>
<evidence type="ECO:0000256" key="1">
    <source>
        <dbReference type="ARBA" id="ARBA00004613"/>
    </source>
</evidence>
<evidence type="ECO:0000256" key="2">
    <source>
        <dbReference type="ARBA" id="ARBA00007447"/>
    </source>
</evidence>
<keyword evidence="6 11" id="KW-0064">Aspartyl protease</keyword>
<keyword evidence="9" id="KW-0325">Glycoprotein</keyword>
<dbReference type="FunFam" id="2.40.70.10:FF:000086">
    <property type="entry name" value="ASpartyl Protease"/>
    <property type="match status" value="1"/>
</dbReference>
<feature type="signal peptide" evidence="12">
    <location>
        <begin position="1"/>
        <end position="19"/>
    </location>
</feature>
<dbReference type="PANTHER" id="PTHR47966:SF8">
    <property type="entry name" value="ASPARTIC PROTEASE 1-RELATED"/>
    <property type="match status" value="1"/>
</dbReference>
<dbReference type="FunFam" id="2.40.70.10:FF:000052">
    <property type="entry name" value="ASpartyl Protease"/>
    <property type="match status" value="1"/>
</dbReference>
<dbReference type="STRING" id="1611254.A0A2G5TTQ8"/>
<evidence type="ECO:0000256" key="3">
    <source>
        <dbReference type="ARBA" id="ARBA00022525"/>
    </source>
</evidence>
<dbReference type="Gene3D" id="2.40.70.10">
    <property type="entry name" value="Acid Proteases"/>
    <property type="match status" value="2"/>
</dbReference>
<name>A0A2G5TTQ8_9PELO</name>
<dbReference type="GO" id="GO:0004190">
    <property type="term" value="F:aspartic-type endopeptidase activity"/>
    <property type="evidence" value="ECO:0007669"/>
    <property type="project" value="UniProtKB-KW"/>
</dbReference>
<evidence type="ECO:0000256" key="8">
    <source>
        <dbReference type="ARBA" id="ARBA00023157"/>
    </source>
</evidence>
<organism evidence="14 15">
    <name type="scientific">Caenorhabditis nigoni</name>
    <dbReference type="NCBI Taxonomy" id="1611254"/>
    <lineage>
        <taxon>Eukaryota</taxon>
        <taxon>Metazoa</taxon>
        <taxon>Ecdysozoa</taxon>
        <taxon>Nematoda</taxon>
        <taxon>Chromadorea</taxon>
        <taxon>Rhabditida</taxon>
        <taxon>Rhabditina</taxon>
        <taxon>Rhabditomorpha</taxon>
        <taxon>Rhabditoidea</taxon>
        <taxon>Rhabditidae</taxon>
        <taxon>Peloderinae</taxon>
        <taxon>Caenorhabditis</taxon>
    </lineage>
</organism>
<comment type="caution">
    <text evidence="14">The sequence shown here is derived from an EMBL/GenBank/DDBJ whole genome shotgun (WGS) entry which is preliminary data.</text>
</comment>
<keyword evidence="4 11" id="KW-0645">Protease</keyword>
<protein>
    <recommendedName>
        <fullName evidence="13">Peptidase A1 domain-containing protein</fullName>
    </recommendedName>
</protein>
<comment type="subcellular location">
    <subcellularLocation>
        <location evidence="1">Secreted</location>
    </subcellularLocation>
</comment>
<keyword evidence="3" id="KW-0964">Secreted</keyword>
<feature type="domain" description="Peptidase A1" evidence="13">
    <location>
        <begin position="64"/>
        <end position="378"/>
    </location>
</feature>
<evidence type="ECO:0000256" key="6">
    <source>
        <dbReference type="ARBA" id="ARBA00022750"/>
    </source>
</evidence>
<accession>A0A2G5TTQ8</accession>
<evidence type="ECO:0000313" key="14">
    <source>
        <dbReference type="EMBL" id="PIC30481.1"/>
    </source>
</evidence>
<keyword evidence="5 12" id="KW-0732">Signal</keyword>
<evidence type="ECO:0000256" key="10">
    <source>
        <dbReference type="PIRSR" id="PIRSR601461-1"/>
    </source>
</evidence>
<dbReference type="SUPFAM" id="SSF50630">
    <property type="entry name" value="Acid proteases"/>
    <property type="match status" value="1"/>
</dbReference>
<evidence type="ECO:0000313" key="15">
    <source>
        <dbReference type="Proteomes" id="UP000230233"/>
    </source>
</evidence>
<evidence type="ECO:0000256" key="9">
    <source>
        <dbReference type="ARBA" id="ARBA00023180"/>
    </source>
</evidence>
<keyword evidence="15" id="KW-1185">Reference proteome</keyword>
<proteinExistence type="inferred from homology"/>
<dbReference type="GO" id="GO:0005764">
    <property type="term" value="C:lysosome"/>
    <property type="evidence" value="ECO:0007669"/>
    <property type="project" value="TreeGrafter"/>
</dbReference>
<sequence length="384" mass="42212">MNLLPILLLLFLSSCSAGAFQLHTLKSPSFRSKLISQGKYAEFLANQQLATGSQPFIDFYDDFYLGNITLGTPPQPATVILDTGSSNLWVIDADCLECEGFAYTRHPFNTKKSSTFENEARKFSIQYSSGSVGGFIGKDTITLGGLKIWTQEFGVADQIADAFQYQPIDGILGLAWPALAVDQLVPPMQNLLPQLDLKLFSVYLKRNVLPAHGAPGGLITFGGIDTVNCDGDIDWVPLTALSYWQFAIDGFSMGSFTQVKKAQAISDTGTSWLGVPTSVLSQIVKQTKAVYDTANQFYIVPCSTTYFQPDLIFTIGTKKFNVKSVEFVLDVELGRGNCALAIFGMSNGGFGPSWIFGDVFIREYCNFYDIEHARIGFARARHDF</sequence>
<evidence type="ECO:0000256" key="5">
    <source>
        <dbReference type="ARBA" id="ARBA00022729"/>
    </source>
</evidence>
<dbReference type="Proteomes" id="UP000230233">
    <property type="component" value="Chromosome V"/>
</dbReference>
<dbReference type="PANTHER" id="PTHR47966">
    <property type="entry name" value="BETA-SITE APP-CLEAVING ENZYME, ISOFORM A-RELATED"/>
    <property type="match status" value="1"/>
</dbReference>
<dbReference type="OrthoDB" id="5853681at2759"/>
<feature type="active site" evidence="10">
    <location>
        <position position="82"/>
    </location>
</feature>
<comment type="similarity">
    <text evidence="2 11">Belongs to the peptidase A1 family.</text>
</comment>
<feature type="chain" id="PRO_5013646994" description="Peptidase A1 domain-containing protein" evidence="12">
    <location>
        <begin position="20"/>
        <end position="384"/>
    </location>
</feature>
<reference evidence="15" key="1">
    <citation type="submission" date="2017-10" db="EMBL/GenBank/DDBJ databases">
        <title>Rapid genome shrinkage in a self-fertile nematode reveals novel sperm competition proteins.</title>
        <authorList>
            <person name="Yin D."/>
            <person name="Schwarz E.M."/>
            <person name="Thomas C.G."/>
            <person name="Felde R.L."/>
            <person name="Korf I.F."/>
            <person name="Cutter A.D."/>
            <person name="Schartner C.M."/>
            <person name="Ralston E.J."/>
            <person name="Meyer B.J."/>
            <person name="Haag E.S."/>
        </authorList>
    </citation>
    <scope>NUCLEOTIDE SEQUENCE [LARGE SCALE GENOMIC DNA]</scope>
    <source>
        <strain evidence="15">JU1422</strain>
    </source>
</reference>
<dbReference type="PROSITE" id="PS51767">
    <property type="entry name" value="PEPTIDASE_A1"/>
    <property type="match status" value="1"/>
</dbReference>
<dbReference type="InterPro" id="IPR034164">
    <property type="entry name" value="Pepsin-like_dom"/>
</dbReference>
<evidence type="ECO:0000259" key="13">
    <source>
        <dbReference type="PROSITE" id="PS51767"/>
    </source>
</evidence>
<evidence type="ECO:0000256" key="11">
    <source>
        <dbReference type="RuleBase" id="RU000454"/>
    </source>
</evidence>
<dbReference type="InterPro" id="IPR033121">
    <property type="entry name" value="PEPTIDASE_A1"/>
</dbReference>
<keyword evidence="7 11" id="KW-0378">Hydrolase</keyword>
<dbReference type="InterPro" id="IPR001969">
    <property type="entry name" value="Aspartic_peptidase_AS"/>
</dbReference>
<dbReference type="InterPro" id="IPR001461">
    <property type="entry name" value="Aspartic_peptidase_A1"/>
</dbReference>
<evidence type="ECO:0000256" key="4">
    <source>
        <dbReference type="ARBA" id="ARBA00022670"/>
    </source>
</evidence>
<dbReference type="GO" id="GO:0005576">
    <property type="term" value="C:extracellular region"/>
    <property type="evidence" value="ECO:0007669"/>
    <property type="project" value="UniProtKB-SubCell"/>
</dbReference>
<feature type="active site" evidence="10">
    <location>
        <position position="267"/>
    </location>
</feature>
<dbReference type="Pfam" id="PF00026">
    <property type="entry name" value="Asp"/>
    <property type="match status" value="1"/>
</dbReference>
<keyword evidence="8" id="KW-1015">Disulfide bond</keyword>
<gene>
    <name evidence="14" type="primary">Cnig_chr_V.g21706</name>
    <name evidence="14" type="ORF">B9Z55_021706</name>
</gene>